<evidence type="ECO:0000313" key="4">
    <source>
        <dbReference type="EMBL" id="MBM0274113.1"/>
    </source>
</evidence>
<protein>
    <submittedName>
        <fullName evidence="4">AAA family ATPase</fullName>
    </submittedName>
</protein>
<dbReference type="InterPro" id="IPR050534">
    <property type="entry name" value="Coronavir_polyprotein_1ab"/>
</dbReference>
<keyword evidence="1" id="KW-0547">Nucleotide-binding</keyword>
<keyword evidence="5" id="KW-1185">Reference proteome</keyword>
<evidence type="ECO:0000256" key="1">
    <source>
        <dbReference type="ARBA" id="ARBA00022741"/>
    </source>
</evidence>
<accession>A0ABS1Y9N7</accession>
<sequence>MTDLDVKLADLVGTEPTPTVATVPARPGGLEFAPQQTEAIDRISDWYRAGDQQVFRLFGYAGTGKTTLARHIVEQLGARRVLYAAFTGKAAYVLRGKGCADASTVHSLIYQPVEKVRAHLEQLKQQMRDSDDPTEREELLQEIRREQAKVDSPDWILREESELDGADVLVLDEVSMVGERMARDLLSYNTRILCLGDPAQLPPVDGGGYFINAAPDHLLTEIHRSALDSPVTRMATAIRNSQPGDRGYDVAGRDGESGRFDRLTIDRLLSFDQVLVGRNATRWQAVHLLRALRGLTGGPQPGDRIICLANSGQAEVFNGQQFDVLDAHQDARTDRYQLVVRDDTGDERTLSVWASGFRDLEGEKQAKRDGRGTVVAATFAQAITTHKSQGSQWPRVLVVDESSVFYNAAYREHVKELGSAAASIEGHINGRRWLYTAVTRASHQAVIVPSLNGVLA</sequence>
<comment type="caution">
    <text evidence="4">The sequence shown here is derived from an EMBL/GenBank/DDBJ whole genome shotgun (WGS) entry which is preliminary data.</text>
</comment>
<feature type="domain" description="AAA+ ATPase" evidence="3">
    <location>
        <begin position="51"/>
        <end position="344"/>
    </location>
</feature>
<reference evidence="4 5" key="1">
    <citation type="submission" date="2021-01" db="EMBL/GenBank/DDBJ databases">
        <title>Draft genome sequence of Micromonospora sp. strain STR1s_6.</title>
        <authorList>
            <person name="Karlyshev A."/>
            <person name="Jawad R."/>
        </authorList>
    </citation>
    <scope>NUCLEOTIDE SEQUENCE [LARGE SCALE GENOMIC DNA]</scope>
    <source>
        <strain evidence="4 5">STR1S-6</strain>
    </source>
</reference>
<evidence type="ECO:0000259" key="3">
    <source>
        <dbReference type="SMART" id="SM00382"/>
    </source>
</evidence>
<dbReference type="EMBL" id="JAEVHL010000002">
    <property type="protein sequence ID" value="MBM0274113.1"/>
    <property type="molecule type" value="Genomic_DNA"/>
</dbReference>
<dbReference type="InterPro" id="IPR027417">
    <property type="entry name" value="P-loop_NTPase"/>
</dbReference>
<dbReference type="SUPFAM" id="SSF52540">
    <property type="entry name" value="P-loop containing nucleoside triphosphate hydrolases"/>
    <property type="match status" value="1"/>
</dbReference>
<organism evidence="4 5">
    <name type="scientific">Micromonospora tarensis</name>
    <dbReference type="NCBI Taxonomy" id="2806100"/>
    <lineage>
        <taxon>Bacteria</taxon>
        <taxon>Bacillati</taxon>
        <taxon>Actinomycetota</taxon>
        <taxon>Actinomycetes</taxon>
        <taxon>Micromonosporales</taxon>
        <taxon>Micromonosporaceae</taxon>
        <taxon>Micromonospora</taxon>
    </lineage>
</organism>
<evidence type="ECO:0000313" key="5">
    <source>
        <dbReference type="Proteomes" id="UP000622245"/>
    </source>
</evidence>
<gene>
    <name evidence="4" type="ORF">JM949_00870</name>
</gene>
<dbReference type="PANTHER" id="PTHR43788:SF6">
    <property type="entry name" value="DNA HELICASE B"/>
    <property type="match status" value="1"/>
</dbReference>
<dbReference type="SMART" id="SM00382">
    <property type="entry name" value="AAA"/>
    <property type="match status" value="1"/>
</dbReference>
<dbReference type="Proteomes" id="UP000622245">
    <property type="component" value="Unassembled WGS sequence"/>
</dbReference>
<keyword evidence="2" id="KW-0067">ATP-binding</keyword>
<dbReference type="CDD" id="cd18809">
    <property type="entry name" value="SF1_C_RecD"/>
    <property type="match status" value="1"/>
</dbReference>
<evidence type="ECO:0000256" key="2">
    <source>
        <dbReference type="ARBA" id="ARBA00022840"/>
    </source>
</evidence>
<proteinExistence type="predicted"/>
<dbReference type="Gene3D" id="3.40.50.300">
    <property type="entry name" value="P-loop containing nucleotide triphosphate hydrolases"/>
    <property type="match status" value="2"/>
</dbReference>
<dbReference type="PANTHER" id="PTHR43788">
    <property type="entry name" value="DNA2/NAM7 HELICASE FAMILY MEMBER"/>
    <property type="match status" value="1"/>
</dbReference>
<dbReference type="InterPro" id="IPR003593">
    <property type="entry name" value="AAA+_ATPase"/>
</dbReference>
<dbReference type="RefSeq" id="WP_203146543.1">
    <property type="nucleotide sequence ID" value="NZ_JAEVHL010000002.1"/>
</dbReference>
<dbReference type="Pfam" id="PF13604">
    <property type="entry name" value="AAA_30"/>
    <property type="match status" value="1"/>
</dbReference>
<name>A0ABS1Y9N7_9ACTN</name>